<feature type="signal peptide" evidence="2">
    <location>
        <begin position="1"/>
        <end position="16"/>
    </location>
</feature>
<name>A0ABR1MQE7_9PEZI</name>
<dbReference type="Proteomes" id="UP001365128">
    <property type="component" value="Unassembled WGS sequence"/>
</dbReference>
<reference evidence="3 4" key="1">
    <citation type="submission" date="2024-04" db="EMBL/GenBank/DDBJ databases">
        <title>Phyllosticta paracitricarpa is synonymous to the EU quarantine fungus P. citricarpa based on phylogenomic analyses.</title>
        <authorList>
            <consortium name="Lawrence Berkeley National Laboratory"/>
            <person name="Van Ingen-Buijs V.A."/>
            <person name="Van Westerhoven A.C."/>
            <person name="Haridas S."/>
            <person name="Skiadas P."/>
            <person name="Martin F."/>
            <person name="Groenewald J.Z."/>
            <person name="Crous P.W."/>
            <person name="Seidl M.F."/>
        </authorList>
    </citation>
    <scope>NUCLEOTIDE SEQUENCE [LARGE SCALE GENOMIC DNA]</scope>
    <source>
        <strain evidence="3 4">CBS 122670</strain>
    </source>
</reference>
<organism evidence="3 4">
    <name type="scientific">Phyllosticta citricarpa</name>
    <dbReference type="NCBI Taxonomy" id="55181"/>
    <lineage>
        <taxon>Eukaryota</taxon>
        <taxon>Fungi</taxon>
        <taxon>Dikarya</taxon>
        <taxon>Ascomycota</taxon>
        <taxon>Pezizomycotina</taxon>
        <taxon>Dothideomycetes</taxon>
        <taxon>Dothideomycetes incertae sedis</taxon>
        <taxon>Botryosphaeriales</taxon>
        <taxon>Phyllostictaceae</taxon>
        <taxon>Phyllosticta</taxon>
    </lineage>
</organism>
<evidence type="ECO:0000256" key="1">
    <source>
        <dbReference type="SAM" id="MobiDB-lite"/>
    </source>
</evidence>
<evidence type="ECO:0000256" key="2">
    <source>
        <dbReference type="SAM" id="SignalP"/>
    </source>
</evidence>
<feature type="chain" id="PRO_5045563158" description="Secreted protein" evidence="2">
    <location>
        <begin position="17"/>
        <end position="108"/>
    </location>
</feature>
<dbReference type="EMBL" id="JBBPDW010000001">
    <property type="protein sequence ID" value="KAK7556673.1"/>
    <property type="molecule type" value="Genomic_DNA"/>
</dbReference>
<protein>
    <recommendedName>
        <fullName evidence="5">Secreted protein</fullName>
    </recommendedName>
</protein>
<gene>
    <name evidence="3" type="ORF">IWX46DRAFT_13560</name>
</gene>
<sequence>MHALCCVTLLYPVVRALLLHLVSLYSRNASSSSFASPRWFVVGRYVAVSAAMKRLEGGQNAAAQKRKQKIEKQTLQNSKTFTMSGTSNNNDDNDDDDRKTTNNYVRWK</sequence>
<evidence type="ECO:0008006" key="5">
    <source>
        <dbReference type="Google" id="ProtNLM"/>
    </source>
</evidence>
<accession>A0ABR1MQE7</accession>
<evidence type="ECO:0000313" key="4">
    <source>
        <dbReference type="Proteomes" id="UP001365128"/>
    </source>
</evidence>
<feature type="region of interest" description="Disordered" evidence="1">
    <location>
        <begin position="58"/>
        <end position="108"/>
    </location>
</feature>
<comment type="caution">
    <text evidence="3">The sequence shown here is derived from an EMBL/GenBank/DDBJ whole genome shotgun (WGS) entry which is preliminary data.</text>
</comment>
<keyword evidence="2" id="KW-0732">Signal</keyword>
<proteinExistence type="predicted"/>
<evidence type="ECO:0000313" key="3">
    <source>
        <dbReference type="EMBL" id="KAK7556673.1"/>
    </source>
</evidence>
<keyword evidence="4" id="KW-1185">Reference proteome</keyword>
<feature type="compositionally biased region" description="Polar residues" evidence="1">
    <location>
        <begin position="73"/>
        <end position="87"/>
    </location>
</feature>